<dbReference type="SMART" id="SM00829">
    <property type="entry name" value="PKS_ER"/>
    <property type="match status" value="1"/>
</dbReference>
<dbReference type="GO" id="GO:0016491">
    <property type="term" value="F:oxidoreductase activity"/>
    <property type="evidence" value="ECO:0007669"/>
    <property type="project" value="InterPro"/>
</dbReference>
<evidence type="ECO:0000259" key="1">
    <source>
        <dbReference type="SMART" id="SM00829"/>
    </source>
</evidence>
<dbReference type="EMBL" id="VLLN01000043">
    <property type="protein sequence ID" value="TWJ13286.1"/>
    <property type="molecule type" value="Genomic_DNA"/>
</dbReference>
<dbReference type="CDD" id="cd08276">
    <property type="entry name" value="MDR7"/>
    <property type="match status" value="1"/>
</dbReference>
<protein>
    <submittedName>
        <fullName evidence="2">NADPH:quinone reductase-like Zn-dependent oxidoreductase</fullName>
    </submittedName>
</protein>
<dbReference type="InterPro" id="IPR013149">
    <property type="entry name" value="ADH-like_C"/>
</dbReference>
<dbReference type="InterPro" id="IPR020843">
    <property type="entry name" value="ER"/>
</dbReference>
<dbReference type="Pfam" id="PF00107">
    <property type="entry name" value="ADH_zinc_N"/>
    <property type="match status" value="1"/>
</dbReference>
<dbReference type="OrthoDB" id="9782155at2"/>
<dbReference type="SUPFAM" id="SSF50129">
    <property type="entry name" value="GroES-like"/>
    <property type="match status" value="1"/>
</dbReference>
<name>A0A562V5V4_9BACT</name>
<dbReference type="Pfam" id="PF08240">
    <property type="entry name" value="ADH_N"/>
    <property type="match status" value="1"/>
</dbReference>
<dbReference type="InterPro" id="IPR011032">
    <property type="entry name" value="GroES-like_sf"/>
</dbReference>
<dbReference type="AlphaFoldDB" id="A0A562V5V4"/>
<comment type="caution">
    <text evidence="2">The sequence shown here is derived from an EMBL/GenBank/DDBJ whole genome shotgun (WGS) entry which is preliminary data.</text>
</comment>
<reference evidence="2 3" key="1">
    <citation type="submission" date="2019-07" db="EMBL/GenBank/DDBJ databases">
        <title>Genomic Encyclopedia of Archaeal and Bacterial Type Strains, Phase II (KMG-II): from individual species to whole genera.</title>
        <authorList>
            <person name="Goeker M."/>
        </authorList>
    </citation>
    <scope>NUCLEOTIDE SEQUENCE [LARGE SCALE GENOMIC DNA]</scope>
    <source>
        <strain evidence="2 3">ATCC BAA-1139</strain>
    </source>
</reference>
<dbReference type="InterPro" id="IPR052711">
    <property type="entry name" value="Zinc_ADH-like"/>
</dbReference>
<sequence>MKAFELKELIGPEGLVLTTKHPEPEAGPGEVKIKVHATSLNFRDLLVASGRYPIGNKSSIIPLSDGAGEVVAVGAGVSRFKIGDRVAGTFFQAWNGGAISAESTALALGGSADGMLAEYVVLPEQGVIHTPGHLTYEEAATLPCAGVTAWNAVVENGRVRAGETVLLLGTGGVSLFALQFAKLHGAHVIIASSSDEKLARAKALGADTLINYRTTPDWEQEVVKATGGRGVDIVVEVGGGGTLERSIKAVRVGGMIAVIGVVAGVGQIDPRTIIARAIRLQGIYVGSGELFAAMNRAVAETALKPVIGRTFVFEEAKQAYDYQASGAHFGKIVVKVGS</sequence>
<keyword evidence="3" id="KW-1185">Reference proteome</keyword>
<dbReference type="Gene3D" id="3.90.180.10">
    <property type="entry name" value="Medium-chain alcohol dehydrogenases, catalytic domain"/>
    <property type="match status" value="1"/>
</dbReference>
<dbReference type="Proteomes" id="UP000319449">
    <property type="component" value="Unassembled WGS sequence"/>
</dbReference>
<evidence type="ECO:0000313" key="3">
    <source>
        <dbReference type="Proteomes" id="UP000319449"/>
    </source>
</evidence>
<dbReference type="InterPro" id="IPR013154">
    <property type="entry name" value="ADH-like_N"/>
</dbReference>
<dbReference type="Gene3D" id="3.40.50.720">
    <property type="entry name" value="NAD(P)-binding Rossmann-like Domain"/>
    <property type="match status" value="1"/>
</dbReference>
<dbReference type="SUPFAM" id="SSF51735">
    <property type="entry name" value="NAD(P)-binding Rossmann-fold domains"/>
    <property type="match status" value="1"/>
</dbReference>
<accession>A0A562V5V4</accession>
<organism evidence="2 3">
    <name type="scientific">Geobacter argillaceus</name>
    <dbReference type="NCBI Taxonomy" id="345631"/>
    <lineage>
        <taxon>Bacteria</taxon>
        <taxon>Pseudomonadati</taxon>
        <taxon>Thermodesulfobacteriota</taxon>
        <taxon>Desulfuromonadia</taxon>
        <taxon>Geobacterales</taxon>
        <taxon>Geobacteraceae</taxon>
        <taxon>Geobacter</taxon>
    </lineage>
</organism>
<dbReference type="PANTHER" id="PTHR45033:SF2">
    <property type="entry name" value="ZINC-TYPE ALCOHOL DEHYDROGENASE-LIKE PROTEIN C1773.06C"/>
    <property type="match status" value="1"/>
</dbReference>
<dbReference type="PANTHER" id="PTHR45033">
    <property type="match status" value="1"/>
</dbReference>
<gene>
    <name evidence="2" type="ORF">JN12_03917</name>
</gene>
<evidence type="ECO:0000313" key="2">
    <source>
        <dbReference type="EMBL" id="TWJ13286.1"/>
    </source>
</evidence>
<proteinExistence type="predicted"/>
<dbReference type="InterPro" id="IPR036291">
    <property type="entry name" value="NAD(P)-bd_dom_sf"/>
</dbReference>
<feature type="domain" description="Enoyl reductase (ER)" evidence="1">
    <location>
        <begin position="11"/>
        <end position="334"/>
    </location>
</feature>